<sequence length="481" mass="52735">MASAIEARSLAVLTTIASDPPLYPRNPTQLPHAPLTLYIVRVPGSKDVFLTPLKPREKVVSAEDVQSSLYFLHIDIPEDDLVELPEEIPVLDTPALSTISRKPLPTPPTSPADGSPRQRSAAFDSKPQLGVPQRKPVRQSLDLPDIPPRPPMRSPLSQHGQFTPNELPDGRPSFSRRPLSNQFLDPNLISDPSSGFQWNVAKIRDPPVHGVSSVLGGDGSIKTKKTGAPLFIEIYNPGYSKFLQFDQIRPDSRGSADMASLSPNLSSDHDSTFRRRLYMDGSRFGDHSYGHSKTPSWNCEQQSQRSSVQLNRQSLQAVPKTLADRRSKGYTFRSPWGGKCEFSTGAAGRSLKCKHVLDNPSSATTEVSELRFNLPTGSTSKSSTSTDAGAKRSSAILRPALHRHSTSDELTNGPLSPGMSKFLDEYGNIDLSLGQERAGGGFQGKQAKLGKLIIEDEGVKMLDLIVAANMALWWRAYERKH</sequence>
<proteinExistence type="predicted"/>
<gene>
    <name evidence="2" type="ORF">AWRI4233_LOCUS4905</name>
</gene>
<evidence type="ECO:0000256" key="1">
    <source>
        <dbReference type="SAM" id="MobiDB-lite"/>
    </source>
</evidence>
<evidence type="ECO:0008006" key="4">
    <source>
        <dbReference type="Google" id="ProtNLM"/>
    </source>
</evidence>
<evidence type="ECO:0000313" key="3">
    <source>
        <dbReference type="Proteomes" id="UP000714618"/>
    </source>
</evidence>
<feature type="region of interest" description="Disordered" evidence="1">
    <location>
        <begin position="364"/>
        <end position="392"/>
    </location>
</feature>
<protein>
    <recommendedName>
        <fullName evidence="4">Oxidoreductase-like protein</fullName>
    </recommendedName>
</protein>
<feature type="compositionally biased region" description="Low complexity" evidence="1">
    <location>
        <begin position="376"/>
        <end position="386"/>
    </location>
</feature>
<feature type="region of interest" description="Disordered" evidence="1">
    <location>
        <begin position="94"/>
        <end position="184"/>
    </location>
</feature>
<dbReference type="EMBL" id="CAIJEO010000006">
    <property type="protein sequence ID" value="CAD0094850.1"/>
    <property type="molecule type" value="Genomic_DNA"/>
</dbReference>
<dbReference type="AlphaFoldDB" id="A0A9N8JVU4"/>
<dbReference type="OrthoDB" id="5426191at2759"/>
<feature type="compositionally biased region" description="Polar residues" evidence="1">
    <location>
        <begin position="291"/>
        <end position="309"/>
    </location>
</feature>
<organism evidence="2 3">
    <name type="scientific">Aureobasidium mustum</name>
    <dbReference type="NCBI Taxonomy" id="2773714"/>
    <lineage>
        <taxon>Eukaryota</taxon>
        <taxon>Fungi</taxon>
        <taxon>Dikarya</taxon>
        <taxon>Ascomycota</taxon>
        <taxon>Pezizomycotina</taxon>
        <taxon>Dothideomycetes</taxon>
        <taxon>Dothideomycetidae</taxon>
        <taxon>Dothideales</taxon>
        <taxon>Saccotheciaceae</taxon>
        <taxon>Aureobasidium</taxon>
    </lineage>
</organism>
<name>A0A9N8JVU4_9PEZI</name>
<reference evidence="2" key="1">
    <citation type="submission" date="2020-06" db="EMBL/GenBank/DDBJ databases">
        <authorList>
            <person name="Onetto C."/>
        </authorList>
    </citation>
    <scope>NUCLEOTIDE SEQUENCE</scope>
</reference>
<accession>A0A9N8JVU4</accession>
<keyword evidence="3" id="KW-1185">Reference proteome</keyword>
<evidence type="ECO:0000313" key="2">
    <source>
        <dbReference type="EMBL" id="CAD0094850.1"/>
    </source>
</evidence>
<comment type="caution">
    <text evidence="2">The sequence shown here is derived from an EMBL/GenBank/DDBJ whole genome shotgun (WGS) entry which is preliminary data.</text>
</comment>
<dbReference type="Proteomes" id="UP000714618">
    <property type="component" value="Unassembled WGS sequence"/>
</dbReference>
<feature type="region of interest" description="Disordered" evidence="1">
    <location>
        <begin position="289"/>
        <end position="309"/>
    </location>
</feature>